<keyword evidence="1" id="KW-0732">Signal</keyword>
<evidence type="ECO:0000313" key="2">
    <source>
        <dbReference type="EMBL" id="MFC6202100.1"/>
    </source>
</evidence>
<accession>A0ABW1SK42</accession>
<dbReference type="EMBL" id="JBHSSE010000018">
    <property type="protein sequence ID" value="MFC6202100.1"/>
    <property type="molecule type" value="Genomic_DNA"/>
</dbReference>
<evidence type="ECO:0000313" key="3">
    <source>
        <dbReference type="Proteomes" id="UP001596171"/>
    </source>
</evidence>
<keyword evidence="3" id="KW-1185">Reference proteome</keyword>
<feature type="signal peptide" evidence="1">
    <location>
        <begin position="1"/>
        <end position="24"/>
    </location>
</feature>
<name>A0ABW1SK42_9LACO</name>
<reference evidence="3" key="1">
    <citation type="journal article" date="2019" name="Int. J. Syst. Evol. Microbiol.">
        <title>The Global Catalogue of Microorganisms (GCM) 10K type strain sequencing project: providing services to taxonomists for standard genome sequencing and annotation.</title>
        <authorList>
            <consortium name="The Broad Institute Genomics Platform"/>
            <consortium name="The Broad Institute Genome Sequencing Center for Infectious Disease"/>
            <person name="Wu L."/>
            <person name="Ma J."/>
        </authorList>
    </citation>
    <scope>NUCLEOTIDE SEQUENCE [LARGE SCALE GENOMIC DNA]</scope>
    <source>
        <strain evidence="3">CCM 8930</strain>
    </source>
</reference>
<protein>
    <submittedName>
        <fullName evidence="2">Uncharacterized protein</fullName>
    </submittedName>
</protein>
<organism evidence="2 3">
    <name type="scientific">Lactiplantibacillus nangangensis</name>
    <dbReference type="NCBI Taxonomy" id="2559917"/>
    <lineage>
        <taxon>Bacteria</taxon>
        <taxon>Bacillati</taxon>
        <taxon>Bacillota</taxon>
        <taxon>Bacilli</taxon>
        <taxon>Lactobacillales</taxon>
        <taxon>Lactobacillaceae</taxon>
        <taxon>Lactiplantibacillus</taxon>
    </lineage>
</organism>
<comment type="caution">
    <text evidence="2">The sequence shown here is derived from an EMBL/GenBank/DDBJ whole genome shotgun (WGS) entry which is preliminary data.</text>
</comment>
<gene>
    <name evidence="2" type="ORF">ACFP1L_09495</name>
</gene>
<dbReference type="RefSeq" id="WP_137615504.1">
    <property type="nucleotide sequence ID" value="NZ_BJDI01000003.1"/>
</dbReference>
<sequence length="93" mass="10501">MKKIKNIILSAVASVTLLSVTVITPEADNATELKQDVVKSNKTDVKKLHQFNSNDLGRNSFHNTPLAYQKVMSVFQMIKLKMVLQRSLKCQKL</sequence>
<evidence type="ECO:0000256" key="1">
    <source>
        <dbReference type="SAM" id="SignalP"/>
    </source>
</evidence>
<feature type="chain" id="PRO_5047107863" evidence="1">
    <location>
        <begin position="25"/>
        <end position="93"/>
    </location>
</feature>
<proteinExistence type="predicted"/>
<dbReference type="Proteomes" id="UP001596171">
    <property type="component" value="Unassembled WGS sequence"/>
</dbReference>